<accession>G0TZY0</accession>
<dbReference type="EMBL" id="HE573024">
    <property type="protein sequence ID" value="CCC50160.1"/>
    <property type="molecule type" value="Genomic_DNA"/>
</dbReference>
<evidence type="ECO:0000256" key="2">
    <source>
        <dbReference type="ARBA" id="ARBA00022516"/>
    </source>
</evidence>
<evidence type="ECO:0000259" key="13">
    <source>
        <dbReference type="Pfam" id="PF08544"/>
    </source>
</evidence>
<evidence type="ECO:0000256" key="3">
    <source>
        <dbReference type="ARBA" id="ARBA00022679"/>
    </source>
</evidence>
<proteinExistence type="inferred from homology"/>
<dbReference type="Gene3D" id="3.30.230.10">
    <property type="match status" value="1"/>
</dbReference>
<dbReference type="FunFam" id="3.30.70.890:FF:000024">
    <property type="entry name" value="Mevalonate kinase"/>
    <property type="match status" value="1"/>
</dbReference>
<evidence type="ECO:0000259" key="12">
    <source>
        <dbReference type="Pfam" id="PF00288"/>
    </source>
</evidence>
<comment type="similarity">
    <text evidence="10">Belongs to the GHMP kinase family. Mevalonate kinase subfamily.</text>
</comment>
<dbReference type="PANTHER" id="PTHR43290:SF2">
    <property type="entry name" value="MEVALONATE KINASE"/>
    <property type="match status" value="1"/>
</dbReference>
<dbReference type="OMA" id="GPFFDAP"/>
<dbReference type="AlphaFoldDB" id="G0TZY0"/>
<keyword evidence="6 10" id="KW-0067">ATP-binding</keyword>
<evidence type="ECO:0000256" key="8">
    <source>
        <dbReference type="ARBA" id="ARBA00023098"/>
    </source>
</evidence>
<keyword evidence="8 10" id="KW-0443">Lipid metabolism</keyword>
<dbReference type="NCBIfam" id="TIGR00549">
    <property type="entry name" value="mevalon_kin"/>
    <property type="match status" value="1"/>
</dbReference>
<evidence type="ECO:0000313" key="14">
    <source>
        <dbReference type="EMBL" id="CCC50160.1"/>
    </source>
</evidence>
<dbReference type="InterPro" id="IPR013750">
    <property type="entry name" value="GHMP_kinase_C_dom"/>
</dbReference>
<keyword evidence="10" id="KW-0756">Sterol biosynthesis</keyword>
<keyword evidence="1 10" id="KW-0963">Cytoplasm</keyword>
<dbReference type="InterPro" id="IPR006205">
    <property type="entry name" value="Mev_gal_kin"/>
</dbReference>
<keyword evidence="11" id="KW-0472">Membrane</keyword>
<dbReference type="SUPFAM" id="SSF54211">
    <property type="entry name" value="Ribosomal protein S5 domain 2-like"/>
    <property type="match status" value="1"/>
</dbReference>
<evidence type="ECO:0000256" key="11">
    <source>
        <dbReference type="SAM" id="Phobius"/>
    </source>
</evidence>
<dbReference type="PRINTS" id="PR00959">
    <property type="entry name" value="MEVGALKINASE"/>
</dbReference>
<dbReference type="GO" id="GO:0005829">
    <property type="term" value="C:cytosol"/>
    <property type="evidence" value="ECO:0007669"/>
    <property type="project" value="TreeGrafter"/>
</dbReference>
<sequence length="329" mass="35184">MRRAVKTRTEKSHKGFGKIILFGEHFVVHGAEALVAGICEYTTCALQLLPNKPNVVEVEDLRPAVPGYIAEKREEQRVAHGLVLKHLKIDTSTDGLRITLGGSLVPSSGIGASASDVVALSRALGELYGVQLTEEEVNQSAYAGECGYHGTPSGVDNTAATYGGLISFFREEKRSVFSRIAVAIPLFLVVCSTGITASTSKVVADVARLKSSNPSLFEELVRKYSACVKRAKLALLSGNILELGKLMDVNHALLKELTVSCKELDAIVQSARSCGALGAKMSGTGRGGLVVVLAADARESERIAGELKHQCLEAKFVWQYTVYPLPGKL</sequence>
<protein>
    <recommendedName>
        <fullName evidence="10">Mevalonate kinase</fullName>
        <shortName evidence="10">MK</shortName>
        <ecNumber evidence="10">2.7.1.36</ecNumber>
    </recommendedName>
</protein>
<dbReference type="SUPFAM" id="SSF55060">
    <property type="entry name" value="GHMP Kinase, C-terminal domain"/>
    <property type="match status" value="1"/>
</dbReference>
<keyword evidence="11" id="KW-1133">Transmembrane helix</keyword>
<feature type="domain" description="GHMP kinase C-terminal" evidence="13">
    <location>
        <begin position="234"/>
        <end position="309"/>
    </location>
</feature>
<dbReference type="GO" id="GO:0004496">
    <property type="term" value="F:mevalonate kinase activity"/>
    <property type="evidence" value="ECO:0007669"/>
    <property type="project" value="UniProtKB-EC"/>
</dbReference>
<keyword evidence="4 10" id="KW-0547">Nucleotide-binding</keyword>
<dbReference type="FunFam" id="3.30.230.10:FF:000127">
    <property type="entry name" value="Mevalonate kinase"/>
    <property type="match status" value="1"/>
</dbReference>
<evidence type="ECO:0000256" key="5">
    <source>
        <dbReference type="ARBA" id="ARBA00022777"/>
    </source>
</evidence>
<dbReference type="VEuPathDB" id="TriTrypDB:TvY486_0807670"/>
<comment type="subcellular location">
    <subcellularLocation>
        <location evidence="10">Cytoplasm</location>
    </subcellularLocation>
</comment>
<dbReference type="InterPro" id="IPR014721">
    <property type="entry name" value="Ribsml_uS5_D2-typ_fold_subgr"/>
</dbReference>
<feature type="domain" description="GHMP kinase N-terminal" evidence="12">
    <location>
        <begin position="83"/>
        <end position="164"/>
    </location>
</feature>
<dbReference type="InterPro" id="IPR006204">
    <property type="entry name" value="GHMP_kinase_N_dom"/>
</dbReference>
<keyword evidence="7" id="KW-0460">Magnesium</keyword>
<dbReference type="InterPro" id="IPR020568">
    <property type="entry name" value="Ribosomal_Su5_D2-typ_SF"/>
</dbReference>
<dbReference type="Pfam" id="PF08544">
    <property type="entry name" value="GHMP_kinases_C"/>
    <property type="match status" value="1"/>
</dbReference>
<evidence type="ECO:0000256" key="1">
    <source>
        <dbReference type="ARBA" id="ARBA00022490"/>
    </source>
</evidence>
<keyword evidence="10" id="KW-0753">Steroid metabolism</keyword>
<evidence type="ECO:0000256" key="4">
    <source>
        <dbReference type="ARBA" id="ARBA00022741"/>
    </source>
</evidence>
<feature type="transmembrane region" description="Helical" evidence="11">
    <location>
        <begin position="176"/>
        <end position="195"/>
    </location>
</feature>
<organism evidence="14">
    <name type="scientific">Trypanosoma vivax (strain Y486)</name>
    <dbReference type="NCBI Taxonomy" id="1055687"/>
    <lineage>
        <taxon>Eukaryota</taxon>
        <taxon>Discoba</taxon>
        <taxon>Euglenozoa</taxon>
        <taxon>Kinetoplastea</taxon>
        <taxon>Metakinetoplastina</taxon>
        <taxon>Trypanosomatida</taxon>
        <taxon>Trypanosomatidae</taxon>
        <taxon>Trypanosoma</taxon>
        <taxon>Duttonella</taxon>
    </lineage>
</organism>
<dbReference type="GO" id="GO:0005524">
    <property type="term" value="F:ATP binding"/>
    <property type="evidence" value="ECO:0007669"/>
    <property type="project" value="UniProtKB-KW"/>
</dbReference>
<dbReference type="GO" id="GO:0019287">
    <property type="term" value="P:isopentenyl diphosphate biosynthetic process, mevalonate pathway"/>
    <property type="evidence" value="ECO:0007669"/>
    <property type="project" value="UniProtKB-UniPathway"/>
</dbReference>
<keyword evidence="11" id="KW-0812">Transmembrane</keyword>
<dbReference type="InterPro" id="IPR036554">
    <property type="entry name" value="GHMP_kinase_C_sf"/>
</dbReference>
<evidence type="ECO:0000256" key="7">
    <source>
        <dbReference type="ARBA" id="ARBA00022842"/>
    </source>
</evidence>
<keyword evidence="10" id="KW-0752">Steroid biosynthesis</keyword>
<dbReference type="PANTHER" id="PTHR43290">
    <property type="entry name" value="MEVALONATE KINASE"/>
    <property type="match status" value="1"/>
</dbReference>
<dbReference type="EC" id="2.7.1.36" evidence="10"/>
<keyword evidence="3 10" id="KW-0808">Transferase</keyword>
<evidence type="ECO:0000256" key="6">
    <source>
        <dbReference type="ARBA" id="ARBA00022840"/>
    </source>
</evidence>
<dbReference type="Pfam" id="PF00288">
    <property type="entry name" value="GHMP_kinases_N"/>
    <property type="match status" value="1"/>
</dbReference>
<name>G0TZY0_TRYVY</name>
<comment type="catalytic activity">
    <reaction evidence="10">
        <text>(R)-mevalonate + ATP = (R)-5-phosphomevalonate + ADP + H(+)</text>
        <dbReference type="Rhea" id="RHEA:17065"/>
        <dbReference type="ChEBI" id="CHEBI:15378"/>
        <dbReference type="ChEBI" id="CHEBI:30616"/>
        <dbReference type="ChEBI" id="CHEBI:36464"/>
        <dbReference type="ChEBI" id="CHEBI:58146"/>
        <dbReference type="ChEBI" id="CHEBI:456216"/>
        <dbReference type="EC" id="2.7.1.36"/>
    </reaction>
</comment>
<evidence type="ECO:0000256" key="9">
    <source>
        <dbReference type="ARBA" id="ARBA00029438"/>
    </source>
</evidence>
<keyword evidence="5 10" id="KW-0418">Kinase</keyword>
<gene>
    <name evidence="14" type="ORF">TVY486_0807670</name>
</gene>
<dbReference type="UniPathway" id="UPA00057">
    <property type="reaction ID" value="UER00098"/>
</dbReference>
<dbReference type="Gene3D" id="3.30.70.890">
    <property type="entry name" value="GHMP kinase, C-terminal domain"/>
    <property type="match status" value="1"/>
</dbReference>
<reference evidence="14" key="1">
    <citation type="journal article" date="2012" name="Proc. Natl. Acad. Sci. U.S.A.">
        <title>Antigenic diversity is generated by distinct evolutionary mechanisms in African trypanosome species.</title>
        <authorList>
            <person name="Jackson A.P."/>
            <person name="Berry A."/>
            <person name="Aslett M."/>
            <person name="Allison H.C."/>
            <person name="Burton P."/>
            <person name="Vavrova-Anderson J."/>
            <person name="Brown R."/>
            <person name="Browne H."/>
            <person name="Corton N."/>
            <person name="Hauser H."/>
            <person name="Gamble J."/>
            <person name="Gilderthorp R."/>
            <person name="Marcello L."/>
            <person name="McQuillan J."/>
            <person name="Otto T.D."/>
            <person name="Quail M.A."/>
            <person name="Sanders M.J."/>
            <person name="van Tonder A."/>
            <person name="Ginger M.L."/>
            <person name="Field M.C."/>
            <person name="Barry J.D."/>
            <person name="Hertz-Fowler C."/>
            <person name="Berriman M."/>
        </authorList>
    </citation>
    <scope>NUCLEOTIDE SEQUENCE</scope>
    <source>
        <strain evidence="14">Y486</strain>
    </source>
</reference>
<dbReference type="GO" id="GO:0016126">
    <property type="term" value="P:sterol biosynthetic process"/>
    <property type="evidence" value="ECO:0007669"/>
    <property type="project" value="UniProtKB-KW"/>
</dbReference>
<evidence type="ECO:0000256" key="10">
    <source>
        <dbReference type="RuleBase" id="RU363087"/>
    </source>
</evidence>
<keyword evidence="10" id="KW-1207">Sterol metabolism</keyword>
<keyword evidence="2 10" id="KW-0444">Lipid biosynthesis</keyword>
<comment type="pathway">
    <text evidence="9 10">Isoprenoid biosynthesis; isopentenyl diphosphate biosynthesis via mevalonate pathway; isopentenyl diphosphate from (R)-mevalonate: step 1/3.</text>
</comment>